<evidence type="ECO:0000313" key="1">
    <source>
        <dbReference type="EMBL" id="GIO57734.1"/>
    </source>
</evidence>
<comment type="caution">
    <text evidence="1">The sequence shown here is derived from an EMBL/GenBank/DDBJ whole genome shotgun (WGS) entry which is preliminary data.</text>
</comment>
<dbReference type="EMBL" id="BORU01000005">
    <property type="protein sequence ID" value="GIO57734.1"/>
    <property type="molecule type" value="Genomic_DNA"/>
</dbReference>
<accession>A0ABQ4LMJ4</accession>
<gene>
    <name evidence="1" type="ORF">J21TS7_60520</name>
</gene>
<sequence>MERKSANLSTDRFENGYLTAVSYVLVKSAVMDDRRMETESHVKQQLHPFGEFHQRTDLFEA</sequence>
<evidence type="ECO:0000313" key="2">
    <source>
        <dbReference type="Proteomes" id="UP000676601"/>
    </source>
</evidence>
<reference evidence="1 2" key="1">
    <citation type="submission" date="2021-03" db="EMBL/GenBank/DDBJ databases">
        <title>Antimicrobial resistance genes in bacteria isolated from Japanese honey, and their potential for conferring macrolide and lincosamide resistance in the American foulbrood pathogen Paenibacillus larvae.</title>
        <authorList>
            <person name="Okamoto M."/>
            <person name="Kumagai M."/>
            <person name="Kanamori H."/>
            <person name="Takamatsu D."/>
        </authorList>
    </citation>
    <scope>NUCLEOTIDE SEQUENCE [LARGE SCALE GENOMIC DNA]</scope>
    <source>
        <strain evidence="1 2">J21TS7</strain>
    </source>
</reference>
<keyword evidence="2" id="KW-1185">Reference proteome</keyword>
<proteinExistence type="predicted"/>
<protein>
    <submittedName>
        <fullName evidence="1">Uncharacterized protein</fullName>
    </submittedName>
</protein>
<name>A0ABQ4LMJ4_9BACL</name>
<dbReference type="Proteomes" id="UP000676601">
    <property type="component" value="Unassembled WGS sequence"/>
</dbReference>
<organism evidence="1 2">
    <name type="scientific">Paenibacillus cineris</name>
    <dbReference type="NCBI Taxonomy" id="237530"/>
    <lineage>
        <taxon>Bacteria</taxon>
        <taxon>Bacillati</taxon>
        <taxon>Bacillota</taxon>
        <taxon>Bacilli</taxon>
        <taxon>Bacillales</taxon>
        <taxon>Paenibacillaceae</taxon>
        <taxon>Paenibacillus</taxon>
    </lineage>
</organism>